<keyword evidence="2" id="KW-1185">Reference proteome</keyword>
<dbReference type="RefSeq" id="XP_041227284.1">
    <property type="nucleotide sequence ID" value="XM_041364233.1"/>
</dbReference>
<dbReference type="SUPFAM" id="SSF47954">
    <property type="entry name" value="Cyclin-like"/>
    <property type="match status" value="1"/>
</dbReference>
<name>A0AAD4HNH0_9AGAM</name>
<dbReference type="GeneID" id="64658531"/>
<organism evidence="1 2">
    <name type="scientific">Suillus fuscotomentosus</name>
    <dbReference type="NCBI Taxonomy" id="1912939"/>
    <lineage>
        <taxon>Eukaryota</taxon>
        <taxon>Fungi</taxon>
        <taxon>Dikarya</taxon>
        <taxon>Basidiomycota</taxon>
        <taxon>Agaricomycotina</taxon>
        <taxon>Agaricomycetes</taxon>
        <taxon>Agaricomycetidae</taxon>
        <taxon>Boletales</taxon>
        <taxon>Suillineae</taxon>
        <taxon>Suillaceae</taxon>
        <taxon>Suillus</taxon>
    </lineage>
</organism>
<gene>
    <name evidence="1" type="ORF">F5891DRAFT_1127969</name>
</gene>
<evidence type="ECO:0008006" key="3">
    <source>
        <dbReference type="Google" id="ProtNLM"/>
    </source>
</evidence>
<dbReference type="AlphaFoldDB" id="A0AAD4HNH0"/>
<proteinExistence type="predicted"/>
<dbReference type="InterPro" id="IPR036915">
    <property type="entry name" value="Cyclin-like_sf"/>
</dbReference>
<dbReference type="Gene3D" id="1.10.472.10">
    <property type="entry name" value="Cyclin-like"/>
    <property type="match status" value="1"/>
</dbReference>
<comment type="caution">
    <text evidence="1">The sequence shown here is derived from an EMBL/GenBank/DDBJ whole genome shotgun (WGS) entry which is preliminary data.</text>
</comment>
<evidence type="ECO:0000313" key="2">
    <source>
        <dbReference type="Proteomes" id="UP001195769"/>
    </source>
</evidence>
<evidence type="ECO:0000313" key="1">
    <source>
        <dbReference type="EMBL" id="KAG1901709.1"/>
    </source>
</evidence>
<dbReference type="EMBL" id="JABBWK010000020">
    <property type="protein sequence ID" value="KAG1901709.1"/>
    <property type="molecule type" value="Genomic_DNA"/>
</dbReference>
<protein>
    <recommendedName>
        <fullName evidence="3">Cyclin</fullName>
    </recommendedName>
</protein>
<reference evidence="1" key="1">
    <citation type="journal article" date="2020" name="New Phytol.">
        <title>Comparative genomics reveals dynamic genome evolution in host specialist ectomycorrhizal fungi.</title>
        <authorList>
            <person name="Lofgren L.A."/>
            <person name="Nguyen N.H."/>
            <person name="Vilgalys R."/>
            <person name="Ruytinx J."/>
            <person name="Liao H.L."/>
            <person name="Branco S."/>
            <person name="Kuo A."/>
            <person name="LaButti K."/>
            <person name="Lipzen A."/>
            <person name="Andreopoulos W."/>
            <person name="Pangilinan J."/>
            <person name="Riley R."/>
            <person name="Hundley H."/>
            <person name="Na H."/>
            <person name="Barry K."/>
            <person name="Grigoriev I.V."/>
            <person name="Stajich J.E."/>
            <person name="Kennedy P.G."/>
        </authorList>
    </citation>
    <scope>NUCLEOTIDE SEQUENCE</scope>
    <source>
        <strain evidence="1">FC203</strain>
    </source>
</reference>
<accession>A0AAD4HNH0</accession>
<dbReference type="Proteomes" id="UP001195769">
    <property type="component" value="Unassembled WGS sequence"/>
</dbReference>
<sequence>MFLICKWAIILHHQYSDPFYGYEQVFWLCGRFITHLFACPEYPPLSSVTFTALILLQQLKVICDDTYSNKSWSIVAKGMFQLQEINQMEHKMCQYLEWDSELNVDPVALREF</sequence>